<evidence type="ECO:0000313" key="1">
    <source>
        <dbReference type="EMBL" id="MBB3224280.1"/>
    </source>
</evidence>
<organism evidence="1 4">
    <name type="scientific">Pseudoduganella umbonata</name>
    <dbReference type="NCBI Taxonomy" id="864828"/>
    <lineage>
        <taxon>Bacteria</taxon>
        <taxon>Pseudomonadati</taxon>
        <taxon>Pseudomonadota</taxon>
        <taxon>Betaproteobacteria</taxon>
        <taxon>Burkholderiales</taxon>
        <taxon>Oxalobacteraceae</taxon>
        <taxon>Telluria group</taxon>
        <taxon>Pseudoduganella</taxon>
    </lineage>
</organism>
<reference evidence="2 3" key="1">
    <citation type="submission" date="2019-05" db="EMBL/GenBank/DDBJ databases">
        <title>Draft Genome Sequences of Six Type Strains of the Genus Massilia.</title>
        <authorList>
            <person name="Miess H."/>
            <person name="Frediansyhah A."/>
            <person name="Gross H."/>
        </authorList>
    </citation>
    <scope>NUCLEOTIDE SEQUENCE [LARGE SCALE GENOMIC DNA]</scope>
    <source>
        <strain evidence="2 3">DSMZ 26121</strain>
    </source>
</reference>
<dbReference type="OrthoDB" id="8754794at2"/>
<reference evidence="1 4" key="2">
    <citation type="submission" date="2020-08" db="EMBL/GenBank/DDBJ databases">
        <title>Genomic Encyclopedia of Type Strains, Phase III (KMG-III): the genomes of soil and plant-associated and newly described type strains.</title>
        <authorList>
            <person name="Whitman W."/>
        </authorList>
    </citation>
    <scope>NUCLEOTIDE SEQUENCE [LARGE SCALE GENOMIC DNA]</scope>
    <source>
        <strain evidence="1 4">CECT 7753</strain>
    </source>
</reference>
<proteinExistence type="predicted"/>
<dbReference type="RefSeq" id="WP_137314198.1">
    <property type="nucleotide sequence ID" value="NZ_CP040017.1"/>
</dbReference>
<keyword evidence="3" id="KW-1185">Reference proteome</keyword>
<gene>
    <name evidence="2" type="ORF">FCL38_13645</name>
    <name evidence="1" type="ORF">FHS02_005144</name>
</gene>
<evidence type="ECO:0000313" key="3">
    <source>
        <dbReference type="Proteomes" id="UP000298763"/>
    </source>
</evidence>
<evidence type="ECO:0000313" key="4">
    <source>
        <dbReference type="Proteomes" id="UP000584325"/>
    </source>
</evidence>
<dbReference type="Proteomes" id="UP000298763">
    <property type="component" value="Chromosome"/>
</dbReference>
<sequence length="147" mass="15786">MNQPLQDERIVTSLRIEVQLSSADAWPVQFTMVDSNGESLPAAVTLRDGDLENLHTVLAKIAAHAAPAAGGLPFGGLDETRVILGFDDYVTPHFNFYFTIAYPSGDGGYQPVTGRALVTDDSLARLVEGLREVKEAGQGVVDWVVAD</sequence>
<protein>
    <submittedName>
        <fullName evidence="1">Uncharacterized protein</fullName>
    </submittedName>
</protein>
<dbReference type="EMBL" id="CP040017">
    <property type="protein sequence ID" value="QCP11339.1"/>
    <property type="molecule type" value="Genomic_DNA"/>
</dbReference>
<name>A0A4P8HNR3_9BURK</name>
<accession>A0A4P8HNR3</accession>
<evidence type="ECO:0000313" key="2">
    <source>
        <dbReference type="EMBL" id="QCP11339.1"/>
    </source>
</evidence>
<dbReference type="Proteomes" id="UP000584325">
    <property type="component" value="Unassembled WGS sequence"/>
</dbReference>
<dbReference type="EMBL" id="JACHXS010000012">
    <property type="protein sequence ID" value="MBB3224280.1"/>
    <property type="molecule type" value="Genomic_DNA"/>
</dbReference>
<dbReference type="AlphaFoldDB" id="A0A4P8HNR3"/>